<dbReference type="GO" id="GO:0008270">
    <property type="term" value="F:zinc ion binding"/>
    <property type="evidence" value="ECO:0007669"/>
    <property type="project" value="UniProtKB-KW"/>
</dbReference>
<keyword evidence="7" id="KW-1185">Reference proteome</keyword>
<comment type="caution">
    <text evidence="6">The sequence shown here is derived from an EMBL/GenBank/DDBJ whole genome shotgun (WGS) entry which is preliminary data.</text>
</comment>
<evidence type="ECO:0000256" key="1">
    <source>
        <dbReference type="ARBA" id="ARBA00022723"/>
    </source>
</evidence>
<keyword evidence="1" id="KW-0479">Metal-binding</keyword>
<dbReference type="InterPro" id="IPR024119">
    <property type="entry name" value="TF_DEAF-1"/>
</dbReference>
<gene>
    <name evidence="6" type="ORF">DPMN_108482</name>
</gene>
<dbReference type="Gene3D" id="1.10.8.10">
    <property type="entry name" value="DNA helicase RuvA subunit, C-terminal domain"/>
    <property type="match status" value="1"/>
</dbReference>
<dbReference type="InterPro" id="IPR002893">
    <property type="entry name" value="Znf_MYND"/>
</dbReference>
<protein>
    <recommendedName>
        <fullName evidence="5">MYND-type domain-containing protein</fullName>
    </recommendedName>
</protein>
<proteinExistence type="predicted"/>
<dbReference type="SUPFAM" id="SSF54236">
    <property type="entry name" value="Ubiquitin-like"/>
    <property type="match status" value="1"/>
</dbReference>
<dbReference type="AlphaFoldDB" id="A0A9D4QL85"/>
<dbReference type="GO" id="GO:0005634">
    <property type="term" value="C:nucleus"/>
    <property type="evidence" value="ECO:0007669"/>
    <property type="project" value="TreeGrafter"/>
</dbReference>
<dbReference type="GO" id="GO:0000981">
    <property type="term" value="F:DNA-binding transcription factor activity, RNA polymerase II-specific"/>
    <property type="evidence" value="ECO:0007669"/>
    <property type="project" value="TreeGrafter"/>
</dbReference>
<evidence type="ECO:0000313" key="6">
    <source>
        <dbReference type="EMBL" id="KAH3835139.1"/>
    </source>
</evidence>
<accession>A0A9D4QL85</accession>
<dbReference type="PROSITE" id="PS50865">
    <property type="entry name" value="ZF_MYND_2"/>
    <property type="match status" value="1"/>
</dbReference>
<dbReference type="PANTHER" id="PTHR10237">
    <property type="entry name" value="DEFORMED EPIDERMAL AUTOREGULATORY FACTOR 1 HOMOLOG SUPPRESSIN"/>
    <property type="match status" value="1"/>
</dbReference>
<dbReference type="OrthoDB" id="3169036at2759"/>
<dbReference type="SUPFAM" id="SSF144232">
    <property type="entry name" value="HIT/MYND zinc finger-like"/>
    <property type="match status" value="1"/>
</dbReference>
<dbReference type="Gene3D" id="3.10.20.90">
    <property type="entry name" value="Phosphatidylinositol 3-kinase Catalytic Subunit, Chain A, domain 1"/>
    <property type="match status" value="1"/>
</dbReference>
<evidence type="ECO:0000259" key="5">
    <source>
        <dbReference type="PROSITE" id="PS50865"/>
    </source>
</evidence>
<reference evidence="6" key="1">
    <citation type="journal article" date="2019" name="bioRxiv">
        <title>The Genome of the Zebra Mussel, Dreissena polymorpha: A Resource for Invasive Species Research.</title>
        <authorList>
            <person name="McCartney M.A."/>
            <person name="Auch B."/>
            <person name="Kono T."/>
            <person name="Mallez S."/>
            <person name="Zhang Y."/>
            <person name="Obille A."/>
            <person name="Becker A."/>
            <person name="Abrahante J.E."/>
            <person name="Garbe J."/>
            <person name="Badalamenti J.P."/>
            <person name="Herman A."/>
            <person name="Mangelson H."/>
            <person name="Liachko I."/>
            <person name="Sullivan S."/>
            <person name="Sone E.D."/>
            <person name="Koren S."/>
            <person name="Silverstein K.A.T."/>
            <person name="Beckman K.B."/>
            <person name="Gohl D.M."/>
        </authorList>
    </citation>
    <scope>NUCLEOTIDE SEQUENCE</scope>
    <source>
        <strain evidence="6">Duluth1</strain>
        <tissue evidence="6">Whole animal</tissue>
    </source>
</reference>
<dbReference type="PROSITE" id="PS01360">
    <property type="entry name" value="ZF_MYND_1"/>
    <property type="match status" value="1"/>
</dbReference>
<keyword evidence="3" id="KW-0862">Zinc</keyword>
<evidence type="ECO:0000256" key="2">
    <source>
        <dbReference type="ARBA" id="ARBA00022771"/>
    </source>
</evidence>
<dbReference type="Pfam" id="PF01753">
    <property type="entry name" value="zf-MYND"/>
    <property type="match status" value="1"/>
</dbReference>
<organism evidence="6 7">
    <name type="scientific">Dreissena polymorpha</name>
    <name type="common">Zebra mussel</name>
    <name type="synonym">Mytilus polymorpha</name>
    <dbReference type="NCBI Taxonomy" id="45954"/>
    <lineage>
        <taxon>Eukaryota</taxon>
        <taxon>Metazoa</taxon>
        <taxon>Spiralia</taxon>
        <taxon>Lophotrochozoa</taxon>
        <taxon>Mollusca</taxon>
        <taxon>Bivalvia</taxon>
        <taxon>Autobranchia</taxon>
        <taxon>Heteroconchia</taxon>
        <taxon>Euheterodonta</taxon>
        <taxon>Imparidentia</taxon>
        <taxon>Neoheterodontei</taxon>
        <taxon>Myida</taxon>
        <taxon>Dreissenoidea</taxon>
        <taxon>Dreissenidae</taxon>
        <taxon>Dreissena</taxon>
    </lineage>
</organism>
<feature type="domain" description="MYND-type" evidence="5">
    <location>
        <begin position="11"/>
        <end position="49"/>
    </location>
</feature>
<name>A0A9D4QL85_DREPO</name>
<sequence length="243" mass="27785">MSNGIEGPTFCHVCKTQLNVMKRCSRCRNVLYCSRECQTKDWSVHKTVCYPISVAQQIPVEKRTQPDKSIFDDLENSSTASYHHPPLVNFSLAVKNKNNNPVTTNPGGKCYLHDNEYHTDVPVVSEEEPFALITVKYNKDKRSLNVQLSWTGEALYKYFAHSLHIPLENLKIIHKGKIMSRENIIETVKNKAVYQVFGEAAENEDDVDQRDIAVMMEQTGMDRNRVVRVLKKKGDLIDALLDQ</sequence>
<evidence type="ECO:0000256" key="4">
    <source>
        <dbReference type="PROSITE-ProRule" id="PRU00134"/>
    </source>
</evidence>
<keyword evidence="2 4" id="KW-0863">Zinc-finger</keyword>
<evidence type="ECO:0000313" key="7">
    <source>
        <dbReference type="Proteomes" id="UP000828390"/>
    </source>
</evidence>
<dbReference type="CDD" id="cd14278">
    <property type="entry name" value="UBA_NAC_like"/>
    <property type="match status" value="1"/>
</dbReference>
<evidence type="ECO:0000256" key="3">
    <source>
        <dbReference type="ARBA" id="ARBA00022833"/>
    </source>
</evidence>
<dbReference type="Gene3D" id="6.10.140.2220">
    <property type="match status" value="1"/>
</dbReference>
<dbReference type="InterPro" id="IPR029071">
    <property type="entry name" value="Ubiquitin-like_domsf"/>
</dbReference>
<dbReference type="PANTHER" id="PTHR10237:SF14">
    <property type="entry name" value="MYND-TYPE DOMAIN-CONTAINING PROTEIN"/>
    <property type="match status" value="1"/>
</dbReference>
<dbReference type="Proteomes" id="UP000828390">
    <property type="component" value="Unassembled WGS sequence"/>
</dbReference>
<reference evidence="6" key="2">
    <citation type="submission" date="2020-11" db="EMBL/GenBank/DDBJ databases">
        <authorList>
            <person name="McCartney M.A."/>
            <person name="Auch B."/>
            <person name="Kono T."/>
            <person name="Mallez S."/>
            <person name="Becker A."/>
            <person name="Gohl D.M."/>
            <person name="Silverstein K.A.T."/>
            <person name="Koren S."/>
            <person name="Bechman K.B."/>
            <person name="Herman A."/>
            <person name="Abrahante J.E."/>
            <person name="Garbe J."/>
        </authorList>
    </citation>
    <scope>NUCLEOTIDE SEQUENCE</scope>
    <source>
        <strain evidence="6">Duluth1</strain>
        <tissue evidence="6">Whole animal</tissue>
    </source>
</reference>
<dbReference type="EMBL" id="JAIWYP010000004">
    <property type="protein sequence ID" value="KAH3835139.1"/>
    <property type="molecule type" value="Genomic_DNA"/>
</dbReference>